<gene>
    <name evidence="2" type="ORF">BDV24DRAFT_145998</name>
</gene>
<dbReference type="EMBL" id="ML737292">
    <property type="protein sequence ID" value="KAE8334354.1"/>
    <property type="molecule type" value="Genomic_DNA"/>
</dbReference>
<protein>
    <submittedName>
        <fullName evidence="2">Uncharacterized protein</fullName>
    </submittedName>
</protein>
<evidence type="ECO:0000256" key="1">
    <source>
        <dbReference type="SAM" id="Phobius"/>
    </source>
</evidence>
<dbReference type="AlphaFoldDB" id="A0A5N6XM67"/>
<accession>A0A5N6XM67</accession>
<keyword evidence="1" id="KW-1133">Transmembrane helix</keyword>
<keyword evidence="1" id="KW-0812">Transmembrane</keyword>
<name>A0A5N6XM67_9EURO</name>
<reference evidence="2" key="1">
    <citation type="submission" date="2019-04" db="EMBL/GenBank/DDBJ databases">
        <title>Friends and foes A comparative genomics study of 23 Aspergillus species from section Flavi.</title>
        <authorList>
            <consortium name="DOE Joint Genome Institute"/>
            <person name="Kjaerbolling I."/>
            <person name="Vesth T."/>
            <person name="Frisvad J.C."/>
            <person name="Nybo J.L."/>
            <person name="Theobald S."/>
            <person name="Kildgaard S."/>
            <person name="Isbrandt T."/>
            <person name="Kuo A."/>
            <person name="Sato A."/>
            <person name="Lyhne E.K."/>
            <person name="Kogle M.E."/>
            <person name="Wiebenga A."/>
            <person name="Kun R.S."/>
            <person name="Lubbers R.J."/>
            <person name="Makela M.R."/>
            <person name="Barry K."/>
            <person name="Chovatia M."/>
            <person name="Clum A."/>
            <person name="Daum C."/>
            <person name="Haridas S."/>
            <person name="He G."/>
            <person name="LaButti K."/>
            <person name="Lipzen A."/>
            <person name="Mondo S."/>
            <person name="Riley R."/>
            <person name="Salamov A."/>
            <person name="Simmons B.A."/>
            <person name="Magnuson J.K."/>
            <person name="Henrissat B."/>
            <person name="Mortensen U.H."/>
            <person name="Larsen T.O."/>
            <person name="Devries R.P."/>
            <person name="Grigoriev I.V."/>
            <person name="Machida M."/>
            <person name="Baker S.E."/>
            <person name="Andersen M.R."/>
        </authorList>
    </citation>
    <scope>NUCLEOTIDE SEQUENCE</scope>
    <source>
        <strain evidence="2">CBS 117612</strain>
    </source>
</reference>
<proteinExistence type="predicted"/>
<organism evidence="2">
    <name type="scientific">Aspergillus arachidicola</name>
    <dbReference type="NCBI Taxonomy" id="656916"/>
    <lineage>
        <taxon>Eukaryota</taxon>
        <taxon>Fungi</taxon>
        <taxon>Dikarya</taxon>
        <taxon>Ascomycota</taxon>
        <taxon>Pezizomycotina</taxon>
        <taxon>Eurotiomycetes</taxon>
        <taxon>Eurotiomycetidae</taxon>
        <taxon>Eurotiales</taxon>
        <taxon>Aspergillaceae</taxon>
        <taxon>Aspergillus</taxon>
        <taxon>Aspergillus subgen. Circumdati</taxon>
    </lineage>
</organism>
<feature type="transmembrane region" description="Helical" evidence="1">
    <location>
        <begin position="15"/>
        <end position="36"/>
    </location>
</feature>
<evidence type="ECO:0000313" key="2">
    <source>
        <dbReference type="EMBL" id="KAE8334354.1"/>
    </source>
</evidence>
<feature type="non-terminal residue" evidence="2">
    <location>
        <position position="51"/>
    </location>
</feature>
<sequence>MNLPRPLGLVLPKAWYIWHSVIPDLLTIVCGSFKIIQRDAKSGMPNKIPAI</sequence>
<keyword evidence="1" id="KW-0472">Membrane</keyword>
<dbReference type="Proteomes" id="UP000325558">
    <property type="component" value="Unassembled WGS sequence"/>
</dbReference>